<dbReference type="Pfam" id="PF13561">
    <property type="entry name" value="adh_short_C2"/>
    <property type="match status" value="1"/>
</dbReference>
<sequence>MSSAGRPVAAVTGGAGELGFAICRRLARAGMLPVMLDRDAARLSERAAALEAEFGLPPSHIALDLVAADAAARAMEQIAQRHGRLDCLVNNAGLSAGHQIASISLADWEAVMRINLTVPMLLAHAAMRFWRAQGSGSIVNMASRTWLSGAGPAYTASKAGLVGLTRSLAVQLGEFNVTVNAVAPSYVRSAFNSQSGPETERRHLRLGVLSRLATPEDVANAVAFLASGEARFITGEVLHVAGGAQLAGRPQSVAPEGQA</sequence>
<organism evidence="2 3">
    <name type="scientific">Muricoccus roseus</name>
    <dbReference type="NCBI Taxonomy" id="198092"/>
    <lineage>
        <taxon>Bacteria</taxon>
        <taxon>Pseudomonadati</taxon>
        <taxon>Pseudomonadota</taxon>
        <taxon>Alphaproteobacteria</taxon>
        <taxon>Acetobacterales</taxon>
        <taxon>Roseomonadaceae</taxon>
        <taxon>Muricoccus</taxon>
    </lineage>
</organism>
<dbReference type="OrthoDB" id="9792355at2"/>
<dbReference type="FunFam" id="3.40.50.720:FF:000084">
    <property type="entry name" value="Short-chain dehydrogenase reductase"/>
    <property type="match status" value="1"/>
</dbReference>
<dbReference type="PRINTS" id="PR00081">
    <property type="entry name" value="GDHRDH"/>
</dbReference>
<evidence type="ECO:0000313" key="2">
    <source>
        <dbReference type="EMBL" id="SHJ30270.1"/>
    </source>
</evidence>
<dbReference type="InterPro" id="IPR036291">
    <property type="entry name" value="NAD(P)-bd_dom_sf"/>
</dbReference>
<dbReference type="RefSeq" id="WP_073134795.1">
    <property type="nucleotide sequence ID" value="NZ_FQZF01000011.1"/>
</dbReference>
<name>A0A1M6I748_9PROT</name>
<dbReference type="Proteomes" id="UP000184387">
    <property type="component" value="Unassembled WGS sequence"/>
</dbReference>
<dbReference type="GO" id="GO:0030497">
    <property type="term" value="P:fatty acid elongation"/>
    <property type="evidence" value="ECO:0007669"/>
    <property type="project" value="TreeGrafter"/>
</dbReference>
<evidence type="ECO:0000256" key="1">
    <source>
        <dbReference type="ARBA" id="ARBA00006484"/>
    </source>
</evidence>
<proteinExistence type="inferred from homology"/>
<accession>A0A1M6I748</accession>
<dbReference type="PANTHER" id="PTHR42760:SF40">
    <property type="entry name" value="3-OXOACYL-[ACYL-CARRIER-PROTEIN] REDUCTASE, CHLOROPLASTIC"/>
    <property type="match status" value="1"/>
</dbReference>
<evidence type="ECO:0000313" key="3">
    <source>
        <dbReference type="Proteomes" id="UP000184387"/>
    </source>
</evidence>
<dbReference type="PANTHER" id="PTHR42760">
    <property type="entry name" value="SHORT-CHAIN DEHYDROGENASES/REDUCTASES FAMILY MEMBER"/>
    <property type="match status" value="1"/>
</dbReference>
<dbReference type="AlphaFoldDB" id="A0A1M6I748"/>
<comment type="similarity">
    <text evidence="1">Belongs to the short-chain dehydrogenases/reductases (SDR) family.</text>
</comment>
<keyword evidence="3" id="KW-1185">Reference proteome</keyword>
<dbReference type="PRINTS" id="PR00080">
    <property type="entry name" value="SDRFAMILY"/>
</dbReference>
<reference evidence="2 3" key="1">
    <citation type="submission" date="2016-11" db="EMBL/GenBank/DDBJ databases">
        <authorList>
            <person name="Jaros S."/>
            <person name="Januszkiewicz K."/>
            <person name="Wedrychowicz H."/>
        </authorList>
    </citation>
    <scope>NUCLEOTIDE SEQUENCE [LARGE SCALE GENOMIC DNA]</scope>
    <source>
        <strain evidence="2 3">DSM 14916</strain>
    </source>
</reference>
<dbReference type="EMBL" id="FQZF01000011">
    <property type="protein sequence ID" value="SHJ30270.1"/>
    <property type="molecule type" value="Genomic_DNA"/>
</dbReference>
<dbReference type="SUPFAM" id="SSF51735">
    <property type="entry name" value="NAD(P)-binding Rossmann-fold domains"/>
    <property type="match status" value="1"/>
</dbReference>
<dbReference type="CDD" id="cd05233">
    <property type="entry name" value="SDR_c"/>
    <property type="match status" value="1"/>
</dbReference>
<dbReference type="Gene3D" id="3.40.50.720">
    <property type="entry name" value="NAD(P)-binding Rossmann-like Domain"/>
    <property type="match status" value="1"/>
</dbReference>
<dbReference type="STRING" id="198092.SAMN02745194_02246"/>
<protein>
    <submittedName>
        <fullName evidence="2">3-oxoacyl-[acyl-carrier protein] reductase</fullName>
    </submittedName>
</protein>
<dbReference type="InterPro" id="IPR002347">
    <property type="entry name" value="SDR_fam"/>
</dbReference>
<dbReference type="GO" id="GO:0016616">
    <property type="term" value="F:oxidoreductase activity, acting on the CH-OH group of donors, NAD or NADP as acceptor"/>
    <property type="evidence" value="ECO:0007669"/>
    <property type="project" value="TreeGrafter"/>
</dbReference>
<gene>
    <name evidence="2" type="ORF">SAMN02745194_02246</name>
</gene>